<name>A0A1I5Q3U3_9BACT</name>
<feature type="transmembrane region" description="Helical" evidence="6">
    <location>
        <begin position="52"/>
        <end position="71"/>
    </location>
</feature>
<evidence type="ECO:0000256" key="4">
    <source>
        <dbReference type="ARBA" id="ARBA00022989"/>
    </source>
</evidence>
<keyword evidence="5 6" id="KW-0472">Membrane</keyword>
<feature type="transmembrane region" description="Helical" evidence="6">
    <location>
        <begin position="12"/>
        <end position="32"/>
    </location>
</feature>
<evidence type="ECO:0000313" key="8">
    <source>
        <dbReference type="Proteomes" id="UP000199227"/>
    </source>
</evidence>
<evidence type="ECO:0000313" key="7">
    <source>
        <dbReference type="EMBL" id="SFP40526.1"/>
    </source>
</evidence>
<protein>
    <submittedName>
        <fullName evidence="7">Lipopolysaccharide export system permease protein</fullName>
    </submittedName>
</protein>
<dbReference type="RefSeq" id="WP_092912456.1">
    <property type="nucleotide sequence ID" value="NZ_CP136592.1"/>
</dbReference>
<evidence type="ECO:0000256" key="5">
    <source>
        <dbReference type="ARBA" id="ARBA00023136"/>
    </source>
</evidence>
<dbReference type="Proteomes" id="UP000199227">
    <property type="component" value="Unassembled WGS sequence"/>
</dbReference>
<keyword evidence="2" id="KW-1003">Cell membrane</keyword>
<proteinExistence type="predicted"/>
<evidence type="ECO:0000256" key="3">
    <source>
        <dbReference type="ARBA" id="ARBA00022692"/>
    </source>
</evidence>
<dbReference type="OrthoDB" id="5372305at2"/>
<feature type="transmembrane region" description="Helical" evidence="6">
    <location>
        <begin position="295"/>
        <end position="317"/>
    </location>
</feature>
<keyword evidence="8" id="KW-1185">Reference proteome</keyword>
<dbReference type="PANTHER" id="PTHR33529">
    <property type="entry name" value="SLR0882 PROTEIN-RELATED"/>
    <property type="match status" value="1"/>
</dbReference>
<accession>A0A1I5Q3U3</accession>
<keyword evidence="4 6" id="KW-1133">Transmembrane helix</keyword>
<dbReference type="InterPro" id="IPR005495">
    <property type="entry name" value="LptG/LptF_permease"/>
</dbReference>
<gene>
    <name evidence="7" type="ORF">SAMN05216234_11818</name>
</gene>
<feature type="transmembrane region" description="Helical" evidence="6">
    <location>
        <begin position="264"/>
        <end position="286"/>
    </location>
</feature>
<dbReference type="GO" id="GO:0043190">
    <property type="term" value="C:ATP-binding cassette (ABC) transporter complex"/>
    <property type="evidence" value="ECO:0007669"/>
    <property type="project" value="TreeGrafter"/>
</dbReference>
<dbReference type="Pfam" id="PF03739">
    <property type="entry name" value="LptF_LptG"/>
    <property type="match status" value="1"/>
</dbReference>
<feature type="transmembrane region" description="Helical" evidence="6">
    <location>
        <begin position="329"/>
        <end position="347"/>
    </location>
</feature>
<evidence type="ECO:0000256" key="6">
    <source>
        <dbReference type="SAM" id="Phobius"/>
    </source>
</evidence>
<comment type="subcellular location">
    <subcellularLocation>
        <location evidence="1">Cell membrane</location>
        <topology evidence="1">Multi-pass membrane protein</topology>
    </subcellularLocation>
</comment>
<organism evidence="7 8">
    <name type="scientific">Hydrogenimonas thermophila</name>
    <dbReference type="NCBI Taxonomy" id="223786"/>
    <lineage>
        <taxon>Bacteria</taxon>
        <taxon>Pseudomonadati</taxon>
        <taxon>Campylobacterota</taxon>
        <taxon>Epsilonproteobacteria</taxon>
        <taxon>Campylobacterales</taxon>
        <taxon>Hydrogenimonadaceae</taxon>
        <taxon>Hydrogenimonas</taxon>
    </lineage>
</organism>
<reference evidence="7 8" key="1">
    <citation type="submission" date="2016-10" db="EMBL/GenBank/DDBJ databases">
        <authorList>
            <person name="de Groot N.N."/>
        </authorList>
    </citation>
    <scope>NUCLEOTIDE SEQUENCE [LARGE SCALE GENOMIC DNA]</scope>
    <source>
        <strain evidence="7 8">EP1-55-1</strain>
    </source>
</reference>
<feature type="transmembrane region" description="Helical" evidence="6">
    <location>
        <begin position="92"/>
        <end position="112"/>
    </location>
</feature>
<keyword evidence="3 6" id="KW-0812">Transmembrane</keyword>
<sequence>MRMFRYISWLYLRYFLIIATALTSLFAGLDYMQNAPQLNGFNIKVLYLFYKSMYALNLLFPIALVFAMIVTKMALIRSNALVSFYALGYSKKAILAPFFITAFVLTLFYVFMHFTPFVNAESDAKSLLNRKSESSTKDIFVKYNESFVYIGTLLPLTKKANTIRIYRLKNGNLSQIIYGETATFDGKRWRVENAKIVNKPNPKALNGEGITTSYEPVIYTLEGFKPQVLSSVMEGKHYFTIQDAWGAWSVMNLQSLETSKIRSVMYYMVVAPFFAPFLVVLFFLFIPPHARSSNLFWTSFTLSGLTLMVWGTIYLLYRISLSGVIYPELGIIPVVSALTILAFWAFVKRTDII</sequence>
<dbReference type="STRING" id="223786.SAMN05216234_11818"/>
<dbReference type="AlphaFoldDB" id="A0A1I5Q3U3"/>
<evidence type="ECO:0000256" key="1">
    <source>
        <dbReference type="ARBA" id="ARBA00004651"/>
    </source>
</evidence>
<dbReference type="EMBL" id="FOXB01000018">
    <property type="protein sequence ID" value="SFP40526.1"/>
    <property type="molecule type" value="Genomic_DNA"/>
</dbReference>
<evidence type="ECO:0000256" key="2">
    <source>
        <dbReference type="ARBA" id="ARBA00022475"/>
    </source>
</evidence>
<dbReference type="GO" id="GO:0015920">
    <property type="term" value="P:lipopolysaccharide transport"/>
    <property type="evidence" value="ECO:0007669"/>
    <property type="project" value="TreeGrafter"/>
</dbReference>
<dbReference type="PANTHER" id="PTHR33529:SF6">
    <property type="entry name" value="YJGP_YJGQ FAMILY PERMEASE"/>
    <property type="match status" value="1"/>
</dbReference>